<name>A0AAJ0EZG8_9PEZI</name>
<proteinExistence type="predicted"/>
<dbReference type="InterPro" id="IPR036864">
    <property type="entry name" value="Zn2-C6_fun-type_DNA-bd_sf"/>
</dbReference>
<keyword evidence="1" id="KW-0539">Nucleus</keyword>
<dbReference type="RefSeq" id="XP_060431203.1">
    <property type="nucleotide sequence ID" value="XM_060578268.1"/>
</dbReference>
<keyword evidence="2" id="KW-0175">Coiled coil</keyword>
<evidence type="ECO:0000259" key="4">
    <source>
        <dbReference type="PROSITE" id="PS50048"/>
    </source>
</evidence>
<dbReference type="PROSITE" id="PS50048">
    <property type="entry name" value="ZN2_CY6_FUNGAL_2"/>
    <property type="match status" value="1"/>
</dbReference>
<comment type="caution">
    <text evidence="5">The sequence shown here is derived from an EMBL/GenBank/DDBJ whole genome shotgun (WGS) entry which is preliminary data.</text>
</comment>
<dbReference type="InterPro" id="IPR001138">
    <property type="entry name" value="Zn2Cys6_DnaBD"/>
</dbReference>
<feature type="compositionally biased region" description="Low complexity" evidence="3">
    <location>
        <begin position="1"/>
        <end position="20"/>
    </location>
</feature>
<dbReference type="Pfam" id="PF00172">
    <property type="entry name" value="Zn_clus"/>
    <property type="match status" value="1"/>
</dbReference>
<accession>A0AAJ0EZG8</accession>
<dbReference type="GO" id="GO:0008270">
    <property type="term" value="F:zinc ion binding"/>
    <property type="evidence" value="ECO:0007669"/>
    <property type="project" value="InterPro"/>
</dbReference>
<dbReference type="GeneID" id="85462794"/>
<dbReference type="CDD" id="cd00067">
    <property type="entry name" value="GAL4"/>
    <property type="match status" value="1"/>
</dbReference>
<feature type="coiled-coil region" evidence="2">
    <location>
        <begin position="102"/>
        <end position="129"/>
    </location>
</feature>
<evidence type="ECO:0000256" key="2">
    <source>
        <dbReference type="SAM" id="Coils"/>
    </source>
</evidence>
<gene>
    <name evidence="5" type="ORF">BDP55DRAFT_714339</name>
</gene>
<sequence length="201" mass="22396">MLGSQYDSSSSRDAPSPDIPATATNFRRLLPAGAGPRVISTERPFRRQRQTVPAACLECRRRKVKVVDIAAVKCSATRPICSRCSIQNVECEYETGPDITRRRAIVNRLEELEKENNDLQELIRDLCSRPEAEATEIFNRLRSTGNPFHVLDLVRMGDLLLGKQPVEADSFGDRRSKSSPLSSKPSSVPEKADMNPSDPED</sequence>
<evidence type="ECO:0000256" key="3">
    <source>
        <dbReference type="SAM" id="MobiDB-lite"/>
    </source>
</evidence>
<dbReference type="GO" id="GO:0000981">
    <property type="term" value="F:DNA-binding transcription factor activity, RNA polymerase II-specific"/>
    <property type="evidence" value="ECO:0007669"/>
    <property type="project" value="InterPro"/>
</dbReference>
<feature type="region of interest" description="Disordered" evidence="3">
    <location>
        <begin position="166"/>
        <end position="201"/>
    </location>
</feature>
<feature type="region of interest" description="Disordered" evidence="3">
    <location>
        <begin position="1"/>
        <end position="21"/>
    </location>
</feature>
<evidence type="ECO:0000313" key="5">
    <source>
        <dbReference type="EMBL" id="KAK1687508.1"/>
    </source>
</evidence>
<evidence type="ECO:0000313" key="6">
    <source>
        <dbReference type="Proteomes" id="UP001224890"/>
    </source>
</evidence>
<feature type="compositionally biased region" description="Low complexity" evidence="3">
    <location>
        <begin position="178"/>
        <end position="187"/>
    </location>
</feature>
<dbReference type="SMART" id="SM00066">
    <property type="entry name" value="GAL4"/>
    <property type="match status" value="1"/>
</dbReference>
<feature type="domain" description="Zn(2)-C6 fungal-type" evidence="4">
    <location>
        <begin position="55"/>
        <end position="93"/>
    </location>
</feature>
<dbReference type="PANTHER" id="PTHR47256:SF1">
    <property type="entry name" value="ZN(II)2CYS6 TRANSCRIPTION FACTOR (EUROFUNG)"/>
    <property type="match status" value="1"/>
</dbReference>
<dbReference type="AlphaFoldDB" id="A0AAJ0EZG8"/>
<organism evidence="5 6">
    <name type="scientific">Colletotrichum godetiae</name>
    <dbReference type="NCBI Taxonomy" id="1209918"/>
    <lineage>
        <taxon>Eukaryota</taxon>
        <taxon>Fungi</taxon>
        <taxon>Dikarya</taxon>
        <taxon>Ascomycota</taxon>
        <taxon>Pezizomycotina</taxon>
        <taxon>Sordariomycetes</taxon>
        <taxon>Hypocreomycetidae</taxon>
        <taxon>Glomerellales</taxon>
        <taxon>Glomerellaceae</taxon>
        <taxon>Colletotrichum</taxon>
        <taxon>Colletotrichum acutatum species complex</taxon>
    </lineage>
</organism>
<protein>
    <recommendedName>
        <fullName evidence="4">Zn(2)-C6 fungal-type domain-containing protein</fullName>
    </recommendedName>
</protein>
<dbReference type="SUPFAM" id="SSF57701">
    <property type="entry name" value="Zn2/Cys6 DNA-binding domain"/>
    <property type="match status" value="1"/>
</dbReference>
<dbReference type="Proteomes" id="UP001224890">
    <property type="component" value="Unassembled WGS sequence"/>
</dbReference>
<evidence type="ECO:0000256" key="1">
    <source>
        <dbReference type="ARBA" id="ARBA00023242"/>
    </source>
</evidence>
<keyword evidence="6" id="KW-1185">Reference proteome</keyword>
<dbReference type="EMBL" id="JAHMHR010000015">
    <property type="protein sequence ID" value="KAK1687508.1"/>
    <property type="molecule type" value="Genomic_DNA"/>
</dbReference>
<dbReference type="PANTHER" id="PTHR47256">
    <property type="entry name" value="ZN(II)2CYS6 TRANSCRIPTION FACTOR (EUROFUNG)-RELATED"/>
    <property type="match status" value="1"/>
</dbReference>
<dbReference type="InterPro" id="IPR053187">
    <property type="entry name" value="Notoamide_regulator"/>
</dbReference>
<dbReference type="Gene3D" id="4.10.240.10">
    <property type="entry name" value="Zn(2)-C6 fungal-type DNA-binding domain"/>
    <property type="match status" value="1"/>
</dbReference>
<reference evidence="5" key="1">
    <citation type="submission" date="2021-06" db="EMBL/GenBank/DDBJ databases">
        <title>Comparative genomics, transcriptomics and evolutionary studies reveal genomic signatures of adaptation to plant cell wall in hemibiotrophic fungi.</title>
        <authorList>
            <consortium name="DOE Joint Genome Institute"/>
            <person name="Baroncelli R."/>
            <person name="Diaz J.F."/>
            <person name="Benocci T."/>
            <person name="Peng M."/>
            <person name="Battaglia E."/>
            <person name="Haridas S."/>
            <person name="Andreopoulos W."/>
            <person name="Labutti K."/>
            <person name="Pangilinan J."/>
            <person name="Floch G.L."/>
            <person name="Makela M.R."/>
            <person name="Henrissat B."/>
            <person name="Grigoriev I.V."/>
            <person name="Crouch J.A."/>
            <person name="De Vries R.P."/>
            <person name="Sukno S.A."/>
            <person name="Thon M.R."/>
        </authorList>
    </citation>
    <scope>NUCLEOTIDE SEQUENCE</scope>
    <source>
        <strain evidence="5">CBS 193.32</strain>
    </source>
</reference>